<keyword evidence="5" id="KW-0539">Nucleus</keyword>
<keyword evidence="4" id="KW-0143">Chaperone</keyword>
<evidence type="ECO:0000256" key="3">
    <source>
        <dbReference type="ARBA" id="ARBA00008057"/>
    </source>
</evidence>
<evidence type="ECO:0000256" key="5">
    <source>
        <dbReference type="ARBA" id="ARBA00023242"/>
    </source>
</evidence>
<reference evidence="8 9" key="1">
    <citation type="submission" date="2016-07" db="EMBL/GenBank/DDBJ databases">
        <title>Pervasive Adenine N6-methylation of Active Genes in Fungi.</title>
        <authorList>
            <consortium name="DOE Joint Genome Institute"/>
            <person name="Mondo S.J."/>
            <person name="Dannebaum R.O."/>
            <person name="Kuo R.C."/>
            <person name="Labutti K."/>
            <person name="Haridas S."/>
            <person name="Kuo A."/>
            <person name="Salamov A."/>
            <person name="Ahrendt S.R."/>
            <person name="Lipzen A."/>
            <person name="Sullivan W."/>
            <person name="Andreopoulos W.B."/>
            <person name="Clum A."/>
            <person name="Lindquist E."/>
            <person name="Daum C."/>
            <person name="Ramamoorthy G.K."/>
            <person name="Gryganskyi A."/>
            <person name="Culley D."/>
            <person name="Magnuson J.K."/>
            <person name="James T.Y."/>
            <person name="O'Malley M.A."/>
            <person name="Stajich J.E."/>
            <person name="Spatafora J.W."/>
            <person name="Visel A."/>
            <person name="Grigoriev I.V."/>
        </authorList>
    </citation>
    <scope>NUCLEOTIDE SEQUENCE [LARGE SCALE GENOMIC DNA]</scope>
    <source>
        <strain evidence="8 9">NRRL 1336</strain>
    </source>
</reference>
<dbReference type="AlphaFoldDB" id="A0A1X2IGZ9"/>
<evidence type="ECO:0000256" key="1">
    <source>
        <dbReference type="ARBA" id="ARBA00002212"/>
    </source>
</evidence>
<dbReference type="Proteomes" id="UP000193560">
    <property type="component" value="Unassembled WGS sequence"/>
</dbReference>
<evidence type="ECO:0000259" key="7">
    <source>
        <dbReference type="SMART" id="SM01082"/>
    </source>
</evidence>
<dbReference type="EMBL" id="MCGE01000011">
    <property type="protein sequence ID" value="ORZ16431.1"/>
    <property type="molecule type" value="Genomic_DNA"/>
</dbReference>
<protein>
    <recommendedName>
        <fullName evidence="7">Histone chaperone domain-containing protein</fullName>
    </recommendedName>
</protein>
<dbReference type="OrthoDB" id="2161408at2759"/>
<dbReference type="InterPro" id="IPR019098">
    <property type="entry name" value="Histone_chaperone_domain_CHZ"/>
</dbReference>
<evidence type="ECO:0000256" key="2">
    <source>
        <dbReference type="ARBA" id="ARBA00004123"/>
    </source>
</evidence>
<proteinExistence type="inferred from homology"/>
<comment type="caution">
    <text evidence="8">The sequence shown here is derived from an EMBL/GenBank/DDBJ whole genome shotgun (WGS) entry which is preliminary data.</text>
</comment>
<evidence type="ECO:0000256" key="6">
    <source>
        <dbReference type="SAM" id="MobiDB-lite"/>
    </source>
</evidence>
<dbReference type="GO" id="GO:0005634">
    <property type="term" value="C:nucleus"/>
    <property type="evidence" value="ECO:0007669"/>
    <property type="project" value="UniProtKB-SubCell"/>
</dbReference>
<dbReference type="SMART" id="SM01082">
    <property type="entry name" value="CHZ"/>
    <property type="match status" value="1"/>
</dbReference>
<gene>
    <name evidence="8" type="ORF">BCR42DRAFT_35936</name>
</gene>
<comment type="function">
    <text evidence="1">Forms a chaperone-bound H2A.Z-H2B complex that acts as a source for SWR1 complex-dependent H2A to H2A.Z histone replacement in chromatin.</text>
</comment>
<keyword evidence="9" id="KW-1185">Reference proteome</keyword>
<comment type="similarity">
    <text evidence="3">Belongs to the CHZ1 family.</text>
</comment>
<evidence type="ECO:0000313" key="9">
    <source>
        <dbReference type="Proteomes" id="UP000193560"/>
    </source>
</evidence>
<accession>A0A1X2IGZ9</accession>
<dbReference type="Pfam" id="PF09649">
    <property type="entry name" value="CHZ"/>
    <property type="match status" value="1"/>
</dbReference>
<feature type="region of interest" description="Disordered" evidence="6">
    <location>
        <begin position="1"/>
        <end position="30"/>
    </location>
</feature>
<name>A0A1X2IGZ9_9FUNG</name>
<feature type="domain" description="Histone chaperone" evidence="7">
    <location>
        <begin position="60"/>
        <end position="97"/>
    </location>
</feature>
<evidence type="ECO:0000256" key="4">
    <source>
        <dbReference type="ARBA" id="ARBA00023186"/>
    </source>
</evidence>
<organism evidence="8 9">
    <name type="scientific">Absidia repens</name>
    <dbReference type="NCBI Taxonomy" id="90262"/>
    <lineage>
        <taxon>Eukaryota</taxon>
        <taxon>Fungi</taxon>
        <taxon>Fungi incertae sedis</taxon>
        <taxon>Mucoromycota</taxon>
        <taxon>Mucoromycotina</taxon>
        <taxon>Mucoromycetes</taxon>
        <taxon>Mucorales</taxon>
        <taxon>Cunninghamellaceae</taxon>
        <taxon>Absidia</taxon>
    </lineage>
</organism>
<evidence type="ECO:0000313" key="8">
    <source>
        <dbReference type="EMBL" id="ORZ16431.1"/>
    </source>
</evidence>
<comment type="subcellular location">
    <subcellularLocation>
        <location evidence="2">Nucleus</location>
    </subcellularLocation>
</comment>
<sequence>MIKKKVKTRAAVPSQSRLNKRAKPRPVGNRTMKMRLVSQVSANKNKIFKGQHSDPNSFYGRVDDELEALDTSLIMNTGRRTRGKKIDYTQFGADTPADEE</sequence>